<dbReference type="AlphaFoldDB" id="A0A0A9A695"/>
<name>A0A0A9A695_ARUDO</name>
<reference evidence="1" key="1">
    <citation type="submission" date="2014-09" db="EMBL/GenBank/DDBJ databases">
        <authorList>
            <person name="Magalhaes I.L.F."/>
            <person name="Oliveira U."/>
            <person name="Santos F.R."/>
            <person name="Vidigal T.H.D.A."/>
            <person name="Brescovit A.D."/>
            <person name="Santos A.J."/>
        </authorList>
    </citation>
    <scope>NUCLEOTIDE SEQUENCE</scope>
    <source>
        <tissue evidence="1">Shoot tissue taken approximately 20 cm above the soil surface</tissue>
    </source>
</reference>
<dbReference type="EMBL" id="GBRH01255338">
    <property type="protein sequence ID" value="JAD42557.1"/>
    <property type="molecule type" value="Transcribed_RNA"/>
</dbReference>
<proteinExistence type="predicted"/>
<accession>A0A0A9A695</accession>
<evidence type="ECO:0000313" key="1">
    <source>
        <dbReference type="EMBL" id="JAD42557.1"/>
    </source>
</evidence>
<protein>
    <submittedName>
        <fullName evidence="1">Uncharacterized protein</fullName>
    </submittedName>
</protein>
<reference evidence="1" key="2">
    <citation type="journal article" date="2015" name="Data Brief">
        <title>Shoot transcriptome of the giant reed, Arundo donax.</title>
        <authorList>
            <person name="Barrero R.A."/>
            <person name="Guerrero F.D."/>
            <person name="Moolhuijzen P."/>
            <person name="Goolsby J.A."/>
            <person name="Tidwell J."/>
            <person name="Bellgard S.E."/>
            <person name="Bellgard M.I."/>
        </authorList>
    </citation>
    <scope>NUCLEOTIDE SEQUENCE</scope>
    <source>
        <tissue evidence="1">Shoot tissue taken approximately 20 cm above the soil surface</tissue>
    </source>
</reference>
<organism evidence="1">
    <name type="scientific">Arundo donax</name>
    <name type="common">Giant reed</name>
    <name type="synonym">Donax arundinaceus</name>
    <dbReference type="NCBI Taxonomy" id="35708"/>
    <lineage>
        <taxon>Eukaryota</taxon>
        <taxon>Viridiplantae</taxon>
        <taxon>Streptophyta</taxon>
        <taxon>Embryophyta</taxon>
        <taxon>Tracheophyta</taxon>
        <taxon>Spermatophyta</taxon>
        <taxon>Magnoliopsida</taxon>
        <taxon>Liliopsida</taxon>
        <taxon>Poales</taxon>
        <taxon>Poaceae</taxon>
        <taxon>PACMAD clade</taxon>
        <taxon>Arundinoideae</taxon>
        <taxon>Arundineae</taxon>
        <taxon>Arundo</taxon>
    </lineage>
</organism>
<sequence>MLFYFICRYVEVKLASTCCLSKSGLS</sequence>